<feature type="domain" description="RapZ C-terminal" evidence="6">
    <location>
        <begin position="161"/>
        <end position="279"/>
    </location>
</feature>
<keyword evidence="2 4" id="KW-0067">ATP-binding</keyword>
<dbReference type="GO" id="GO:0005525">
    <property type="term" value="F:GTP binding"/>
    <property type="evidence" value="ECO:0007669"/>
    <property type="project" value="UniProtKB-UniRule"/>
</dbReference>
<evidence type="ECO:0000256" key="3">
    <source>
        <dbReference type="ARBA" id="ARBA00023134"/>
    </source>
</evidence>
<dbReference type="PIRSF" id="PIRSF005052">
    <property type="entry name" value="P-loopkin"/>
    <property type="match status" value="1"/>
</dbReference>
<dbReference type="PANTHER" id="PTHR30448">
    <property type="entry name" value="RNASE ADAPTER PROTEIN RAPZ"/>
    <property type="match status" value="1"/>
</dbReference>
<evidence type="ECO:0000313" key="8">
    <source>
        <dbReference type="Proteomes" id="UP000054123"/>
    </source>
</evidence>
<feature type="binding site" evidence="4">
    <location>
        <begin position="56"/>
        <end position="59"/>
    </location>
    <ligand>
        <name>GTP</name>
        <dbReference type="ChEBI" id="CHEBI:37565"/>
    </ligand>
</feature>
<proteinExistence type="inferred from homology"/>
<dbReference type="SUPFAM" id="SSF52540">
    <property type="entry name" value="P-loop containing nucleoside triphosphate hydrolases"/>
    <property type="match status" value="1"/>
</dbReference>
<gene>
    <name evidence="7" type="ORF">AK33_01335</name>
</gene>
<dbReference type="AlphaFoldDB" id="A0A011NFA7"/>
<dbReference type="InterPro" id="IPR005337">
    <property type="entry name" value="RapZ-like"/>
</dbReference>
<name>A0A011NFA7_9PAST</name>
<evidence type="ECO:0000313" key="7">
    <source>
        <dbReference type="EMBL" id="EXI63075.1"/>
    </source>
</evidence>
<dbReference type="Gene3D" id="3.40.50.300">
    <property type="entry name" value="P-loop containing nucleotide triphosphate hydrolases"/>
    <property type="match status" value="1"/>
</dbReference>
<dbReference type="OrthoDB" id="9784461at2"/>
<evidence type="ECO:0000259" key="6">
    <source>
        <dbReference type="Pfam" id="PF22740"/>
    </source>
</evidence>
<dbReference type="RefSeq" id="WP_042801293.1">
    <property type="nucleotide sequence ID" value="NZ_AVSP01000004.1"/>
</dbReference>
<dbReference type="PATRIC" id="fig|1450449.3.peg.220"/>
<dbReference type="Proteomes" id="UP000054123">
    <property type="component" value="Unassembled WGS sequence"/>
</dbReference>
<comment type="caution">
    <text evidence="7">The sequence shown here is derived from an EMBL/GenBank/DDBJ whole genome shotgun (WGS) entry which is preliminary data.</text>
</comment>
<feature type="binding site" evidence="4">
    <location>
        <begin position="8"/>
        <end position="15"/>
    </location>
    <ligand>
        <name>ATP</name>
        <dbReference type="ChEBI" id="CHEBI:30616"/>
    </ligand>
</feature>
<evidence type="ECO:0000256" key="4">
    <source>
        <dbReference type="HAMAP-Rule" id="MF_00636"/>
    </source>
</evidence>
<dbReference type="Pfam" id="PF03668">
    <property type="entry name" value="RapZ-like_N"/>
    <property type="match status" value="1"/>
</dbReference>
<dbReference type="InterPro" id="IPR053931">
    <property type="entry name" value="RapZ_C"/>
</dbReference>
<dbReference type="InterPro" id="IPR027417">
    <property type="entry name" value="P-loop_NTPase"/>
</dbReference>
<organism evidence="7 8">
    <name type="scientific">Mannheimia granulomatis</name>
    <dbReference type="NCBI Taxonomy" id="85402"/>
    <lineage>
        <taxon>Bacteria</taxon>
        <taxon>Pseudomonadati</taxon>
        <taxon>Pseudomonadota</taxon>
        <taxon>Gammaproteobacteria</taxon>
        <taxon>Pasteurellales</taxon>
        <taxon>Pasteurellaceae</taxon>
        <taxon>Mannheimia</taxon>
    </lineage>
</organism>
<evidence type="ECO:0000256" key="1">
    <source>
        <dbReference type="ARBA" id="ARBA00022741"/>
    </source>
</evidence>
<dbReference type="InterPro" id="IPR053930">
    <property type="entry name" value="RapZ-like_N"/>
</dbReference>
<dbReference type="EMBL" id="JANJ01000001">
    <property type="protein sequence ID" value="EXI63075.1"/>
    <property type="molecule type" value="Genomic_DNA"/>
</dbReference>
<keyword evidence="8" id="KW-1185">Reference proteome</keyword>
<dbReference type="Pfam" id="PF22740">
    <property type="entry name" value="PapZ_C"/>
    <property type="match status" value="1"/>
</dbReference>
<evidence type="ECO:0000256" key="2">
    <source>
        <dbReference type="ARBA" id="ARBA00022840"/>
    </source>
</evidence>
<keyword evidence="1 4" id="KW-0547">Nucleotide-binding</keyword>
<dbReference type="HAMAP" id="MF_00636">
    <property type="entry name" value="RapZ_like"/>
    <property type="match status" value="1"/>
</dbReference>
<accession>A0A011NFA7</accession>
<dbReference type="NCBIfam" id="NF003828">
    <property type="entry name" value="PRK05416.1"/>
    <property type="match status" value="1"/>
</dbReference>
<feature type="domain" description="RapZ-like N-terminal" evidence="5">
    <location>
        <begin position="1"/>
        <end position="155"/>
    </location>
</feature>
<keyword evidence="3 4" id="KW-0342">GTP-binding</keyword>
<dbReference type="STRING" id="1122190.GCA_000621105_00252"/>
<protein>
    <submittedName>
        <fullName evidence="7">GlmZ(SRNA)-inactivating NTPase</fullName>
    </submittedName>
</protein>
<dbReference type="GO" id="GO:0005524">
    <property type="term" value="F:ATP binding"/>
    <property type="evidence" value="ECO:0007669"/>
    <property type="project" value="UniProtKB-UniRule"/>
</dbReference>
<evidence type="ECO:0000259" key="5">
    <source>
        <dbReference type="Pfam" id="PF03668"/>
    </source>
</evidence>
<reference evidence="7 8" key="1">
    <citation type="journal article" date="2014" name="Genome Announc.">
        <title>Genome Sequence of a Presumptive Mannheimia haemolytica Strain with an A1/A6-Cross-Reactive Serotype from a White-Tailed Deer (Odocoileus virginianus).</title>
        <authorList>
            <person name="Lawrence P.K."/>
            <person name="Bey R.F."/>
            <person name="Wiener B."/>
            <person name="Kittichotirat W."/>
            <person name="Bumgarner R.E."/>
        </authorList>
    </citation>
    <scope>NUCLEOTIDE SEQUENCE [LARGE SCALE GENOMIC DNA]</scope>
    <source>
        <strain evidence="7 8">PKL10</strain>
    </source>
</reference>
<dbReference type="PANTHER" id="PTHR30448:SF0">
    <property type="entry name" value="RNASE ADAPTER PROTEIN RAPZ"/>
    <property type="match status" value="1"/>
</dbReference>
<sequence length="288" mass="33003">MELIIISGRSGSGKSVALRALEDAGYYCVDNIPLPLIPSLTEYLSKEKLSAVISLDIRNLPDTPKAIDELLSQLMPLNTKLIFLDCERNTLIRRYSDSRRIHPLSTQDDLSLESAIDLEQKLLEPLEQNANYIIDTSNISSHELAENLRNILQGSSDKELKIIFESFGFKYGLPADADYVFDVRFLPNPHWNPELRPMTGLEQPVIDFLDRQTEVHNFIYHTRTYLEMWLPMLEQNNRSYLTIAIGCTGGKHRSVYITEQLAKYFQAKGKNVQIRHKSLEKHHKKSTA</sequence>